<feature type="region of interest" description="Disordered" evidence="1">
    <location>
        <begin position="27"/>
        <end position="47"/>
    </location>
</feature>
<gene>
    <name evidence="2" type="ORF">Raf01_39940</name>
</gene>
<comment type="caution">
    <text evidence="2">The sequence shown here is derived from an EMBL/GenBank/DDBJ whole genome shotgun (WGS) entry which is preliminary data.</text>
</comment>
<evidence type="ECO:0000256" key="1">
    <source>
        <dbReference type="SAM" id="MobiDB-lite"/>
    </source>
</evidence>
<feature type="compositionally biased region" description="Low complexity" evidence="1">
    <location>
        <begin position="33"/>
        <end position="46"/>
    </location>
</feature>
<reference evidence="2" key="1">
    <citation type="submission" date="2021-01" db="EMBL/GenBank/DDBJ databases">
        <title>Whole genome shotgun sequence of Rugosimonospora africana NBRC 104875.</title>
        <authorList>
            <person name="Komaki H."/>
            <person name="Tamura T."/>
        </authorList>
    </citation>
    <scope>NUCLEOTIDE SEQUENCE</scope>
    <source>
        <strain evidence="2">NBRC 104875</strain>
    </source>
</reference>
<dbReference type="AlphaFoldDB" id="A0A8J3VR83"/>
<sequence>MPLAPLVLGFMIADGTDPTLRRAPKRTRATMVGGSRPASRAGGRWRVSGPGYADASGALRSQKVSPVVSSVKVRAAGHVGSPVA</sequence>
<dbReference type="Proteomes" id="UP000642748">
    <property type="component" value="Unassembled WGS sequence"/>
</dbReference>
<proteinExistence type="predicted"/>
<dbReference type="EMBL" id="BONZ01000038">
    <property type="protein sequence ID" value="GIH15822.1"/>
    <property type="molecule type" value="Genomic_DNA"/>
</dbReference>
<name>A0A8J3VR83_9ACTN</name>
<evidence type="ECO:0000313" key="3">
    <source>
        <dbReference type="Proteomes" id="UP000642748"/>
    </source>
</evidence>
<keyword evidence="3" id="KW-1185">Reference proteome</keyword>
<protein>
    <submittedName>
        <fullName evidence="2">Uncharacterized protein</fullName>
    </submittedName>
</protein>
<evidence type="ECO:0000313" key="2">
    <source>
        <dbReference type="EMBL" id="GIH15822.1"/>
    </source>
</evidence>
<accession>A0A8J3VR83</accession>
<organism evidence="2 3">
    <name type="scientific">Rugosimonospora africana</name>
    <dbReference type="NCBI Taxonomy" id="556532"/>
    <lineage>
        <taxon>Bacteria</taxon>
        <taxon>Bacillati</taxon>
        <taxon>Actinomycetota</taxon>
        <taxon>Actinomycetes</taxon>
        <taxon>Micromonosporales</taxon>
        <taxon>Micromonosporaceae</taxon>
        <taxon>Rugosimonospora</taxon>
    </lineage>
</organism>